<dbReference type="AlphaFoldDB" id="A0A9P6KZA2"/>
<dbReference type="EMBL" id="SBJO01000134">
    <property type="protein sequence ID" value="KAF9762783.1"/>
    <property type="molecule type" value="Genomic_DNA"/>
</dbReference>
<reference evidence="1 2" key="1">
    <citation type="journal article" date="2020" name="Genome Biol. Evol.">
        <title>Comparative genomics of strictly vertically transmitted, feminizing microsporidia endosymbionts of amphipod crustaceans.</title>
        <authorList>
            <person name="Cormier A."/>
            <person name="Chebbi M.A."/>
            <person name="Giraud I."/>
            <person name="Wattier R."/>
            <person name="Teixeira M."/>
            <person name="Gilbert C."/>
            <person name="Rigaud T."/>
            <person name="Cordaux R."/>
        </authorList>
    </citation>
    <scope>NUCLEOTIDE SEQUENCE [LARGE SCALE GENOMIC DNA]</scope>
    <source>
        <strain evidence="1 2">Ou3-Ou53</strain>
    </source>
</reference>
<dbReference type="Proteomes" id="UP000740883">
    <property type="component" value="Unassembled WGS sequence"/>
</dbReference>
<organism evidence="1 2">
    <name type="scientific">Nosema granulosis</name>
    <dbReference type="NCBI Taxonomy" id="83296"/>
    <lineage>
        <taxon>Eukaryota</taxon>
        <taxon>Fungi</taxon>
        <taxon>Fungi incertae sedis</taxon>
        <taxon>Microsporidia</taxon>
        <taxon>Nosematidae</taxon>
        <taxon>Nosema</taxon>
    </lineage>
</organism>
<protein>
    <submittedName>
        <fullName evidence="1">Uncharacterized protein</fullName>
    </submittedName>
</protein>
<proteinExistence type="predicted"/>
<name>A0A9P6KZA2_9MICR</name>
<sequence length="141" mass="16745">MYLLYILYLSGLLALQLFIPQEDQDFCYIVYKSTVKNIYVIDVRGNKIHSGKIFTKEKIADLQENDILINLHQKDKIYKVDLPLIDGLIYDSVIYTFHGYFKRPLFYCVIFYDNETRKRCINLVKGKYLPKSDVKKNKTRT</sequence>
<evidence type="ECO:0000313" key="2">
    <source>
        <dbReference type="Proteomes" id="UP000740883"/>
    </source>
</evidence>
<evidence type="ECO:0000313" key="1">
    <source>
        <dbReference type="EMBL" id="KAF9762783.1"/>
    </source>
</evidence>
<accession>A0A9P6KZA2</accession>
<gene>
    <name evidence="1" type="ORF">NGRA_1751</name>
</gene>
<comment type="caution">
    <text evidence="1">The sequence shown here is derived from an EMBL/GenBank/DDBJ whole genome shotgun (WGS) entry which is preliminary data.</text>
</comment>
<keyword evidence="2" id="KW-1185">Reference proteome</keyword>